<evidence type="ECO:0000313" key="2">
    <source>
        <dbReference type="EMBL" id="KAK4303736.1"/>
    </source>
</evidence>
<accession>A0AAE1P9L9</accession>
<dbReference type="Proteomes" id="UP001292094">
    <property type="component" value="Unassembled WGS sequence"/>
</dbReference>
<organism evidence="2 3">
    <name type="scientific">Petrolisthes manimaculis</name>
    <dbReference type="NCBI Taxonomy" id="1843537"/>
    <lineage>
        <taxon>Eukaryota</taxon>
        <taxon>Metazoa</taxon>
        <taxon>Ecdysozoa</taxon>
        <taxon>Arthropoda</taxon>
        <taxon>Crustacea</taxon>
        <taxon>Multicrustacea</taxon>
        <taxon>Malacostraca</taxon>
        <taxon>Eumalacostraca</taxon>
        <taxon>Eucarida</taxon>
        <taxon>Decapoda</taxon>
        <taxon>Pleocyemata</taxon>
        <taxon>Anomura</taxon>
        <taxon>Galatheoidea</taxon>
        <taxon>Porcellanidae</taxon>
        <taxon>Petrolisthes</taxon>
    </lineage>
</organism>
<reference evidence="2" key="1">
    <citation type="submission" date="2023-11" db="EMBL/GenBank/DDBJ databases">
        <title>Genome assemblies of two species of porcelain crab, Petrolisthes cinctipes and Petrolisthes manimaculis (Anomura: Porcellanidae).</title>
        <authorList>
            <person name="Angst P."/>
        </authorList>
    </citation>
    <scope>NUCLEOTIDE SEQUENCE</scope>
    <source>
        <strain evidence="2">PB745_02</strain>
        <tissue evidence="2">Gill</tissue>
    </source>
</reference>
<feature type="compositionally biased region" description="Basic and acidic residues" evidence="1">
    <location>
        <begin position="81"/>
        <end position="97"/>
    </location>
</feature>
<dbReference type="AlphaFoldDB" id="A0AAE1P9L9"/>
<feature type="compositionally biased region" description="Low complexity" evidence="1">
    <location>
        <begin position="39"/>
        <end position="61"/>
    </location>
</feature>
<evidence type="ECO:0000313" key="3">
    <source>
        <dbReference type="Proteomes" id="UP001292094"/>
    </source>
</evidence>
<feature type="compositionally biased region" description="Polar residues" evidence="1">
    <location>
        <begin position="28"/>
        <end position="38"/>
    </location>
</feature>
<dbReference type="EMBL" id="JAWZYT010002537">
    <property type="protein sequence ID" value="KAK4303736.1"/>
    <property type="molecule type" value="Genomic_DNA"/>
</dbReference>
<name>A0AAE1P9L9_9EUCA</name>
<proteinExistence type="predicted"/>
<evidence type="ECO:0000256" key="1">
    <source>
        <dbReference type="SAM" id="MobiDB-lite"/>
    </source>
</evidence>
<comment type="caution">
    <text evidence="2">The sequence shown here is derived from an EMBL/GenBank/DDBJ whole genome shotgun (WGS) entry which is preliminary data.</text>
</comment>
<sequence length="97" mass="10222">MGFQDDVDEEVVELTQNIDGHEYCAARPSTSKQSITGRSSVHSILSSNVSSPPATRPSSAADLKHTPAARSASTDPAIPHASRDTPPEPSARRTAPD</sequence>
<feature type="region of interest" description="Disordered" evidence="1">
    <location>
        <begin position="23"/>
        <end position="97"/>
    </location>
</feature>
<gene>
    <name evidence="2" type="ORF">Pmani_024269</name>
</gene>
<protein>
    <submittedName>
        <fullName evidence="2">Uncharacterized protein</fullName>
    </submittedName>
</protein>
<keyword evidence="3" id="KW-1185">Reference proteome</keyword>